<dbReference type="SUPFAM" id="SSF141868">
    <property type="entry name" value="EAL domain-like"/>
    <property type="match status" value="1"/>
</dbReference>
<organism evidence="2 3">
    <name type="scientific">Geodermatophilus nigrescens</name>
    <dbReference type="NCBI Taxonomy" id="1070870"/>
    <lineage>
        <taxon>Bacteria</taxon>
        <taxon>Bacillati</taxon>
        <taxon>Actinomycetota</taxon>
        <taxon>Actinomycetes</taxon>
        <taxon>Geodermatophilales</taxon>
        <taxon>Geodermatophilaceae</taxon>
        <taxon>Geodermatophilus</taxon>
    </lineage>
</organism>
<dbReference type="SMART" id="SM00052">
    <property type="entry name" value="EAL"/>
    <property type="match status" value="1"/>
</dbReference>
<name>A0A1M5I720_9ACTN</name>
<dbReference type="InterPro" id="IPR001633">
    <property type="entry name" value="EAL_dom"/>
</dbReference>
<dbReference type="AlphaFoldDB" id="A0A1M5I720"/>
<keyword evidence="3" id="KW-1185">Reference proteome</keyword>
<dbReference type="PANTHER" id="PTHR33121">
    <property type="entry name" value="CYCLIC DI-GMP PHOSPHODIESTERASE PDEF"/>
    <property type="match status" value="1"/>
</dbReference>
<dbReference type="CDD" id="cd01948">
    <property type="entry name" value="EAL"/>
    <property type="match status" value="1"/>
</dbReference>
<reference evidence="2 3" key="1">
    <citation type="submission" date="2016-11" db="EMBL/GenBank/DDBJ databases">
        <authorList>
            <person name="Jaros S."/>
            <person name="Januszkiewicz K."/>
            <person name="Wedrychowicz H."/>
        </authorList>
    </citation>
    <scope>NUCLEOTIDE SEQUENCE [LARGE SCALE GENOMIC DNA]</scope>
    <source>
        <strain evidence="2 3">DSM 45408</strain>
    </source>
</reference>
<dbReference type="PROSITE" id="PS50883">
    <property type="entry name" value="EAL"/>
    <property type="match status" value="1"/>
</dbReference>
<sequence>MTATTPLPASFGWTEELARLRDRPDTLRLVFQPIVDVARGVVAGYEALARFTAADGSPSAATPDRWFAAADAAGIGARAEAMVVERCLRLRHELPPNCFLTVNVSPHLLTDPALADLLLGAGDLTPLVLEFTEHQDVADLRPLLDLRDRLRDRGALVALDDAGSGYSGLQQLTAVRPQLIKLDRALVAGADTDDVKLALAQLLGEFGGRIDAWLLAEGVETWAEMEAFARLGVPLAQGYLLGRPAEPWAVLDPEIGERLRRSALRGRLVEHVASLVEPAERVAEGATPLGAGSAVRVDRFGHPTGLLLAHRRDGDPAGHREAPVSLRVPASTAVAEVAQRVVTRPEASRFDPVVVVDDVGAVTGLVRVESLLSRLAETQPRA</sequence>
<dbReference type="Pfam" id="PF00563">
    <property type="entry name" value="EAL"/>
    <property type="match status" value="1"/>
</dbReference>
<evidence type="ECO:0000313" key="3">
    <source>
        <dbReference type="Proteomes" id="UP000184471"/>
    </source>
</evidence>
<dbReference type="InterPro" id="IPR050706">
    <property type="entry name" value="Cyclic-di-GMP_PDE-like"/>
</dbReference>
<proteinExistence type="predicted"/>
<dbReference type="InterPro" id="IPR035919">
    <property type="entry name" value="EAL_sf"/>
</dbReference>
<dbReference type="GO" id="GO:0071111">
    <property type="term" value="F:cyclic-guanylate-specific phosphodiesterase activity"/>
    <property type="evidence" value="ECO:0007669"/>
    <property type="project" value="InterPro"/>
</dbReference>
<feature type="domain" description="EAL" evidence="1">
    <location>
        <begin position="10"/>
        <end position="258"/>
    </location>
</feature>
<accession>A0A1M5I720</accession>
<dbReference type="Gene3D" id="3.20.20.450">
    <property type="entry name" value="EAL domain"/>
    <property type="match status" value="1"/>
</dbReference>
<dbReference type="EMBL" id="FQVX01000002">
    <property type="protein sequence ID" value="SHG24178.1"/>
    <property type="molecule type" value="Genomic_DNA"/>
</dbReference>
<dbReference type="RefSeq" id="WP_083628516.1">
    <property type="nucleotide sequence ID" value="NZ_FQVX01000002.1"/>
</dbReference>
<evidence type="ECO:0000259" key="1">
    <source>
        <dbReference type="PROSITE" id="PS50883"/>
    </source>
</evidence>
<dbReference type="STRING" id="1070870.SAMN05444351_1934"/>
<protein>
    <submittedName>
        <fullName evidence="2">EAL domain, c-di-GMP-specific phosphodiesterase class I (Or its enzymatically inactive variant)</fullName>
    </submittedName>
</protein>
<dbReference type="Proteomes" id="UP000184471">
    <property type="component" value="Unassembled WGS sequence"/>
</dbReference>
<dbReference type="PANTHER" id="PTHR33121:SF76">
    <property type="entry name" value="SIGNALING PROTEIN"/>
    <property type="match status" value="1"/>
</dbReference>
<dbReference type="OrthoDB" id="23692at2"/>
<evidence type="ECO:0000313" key="2">
    <source>
        <dbReference type="EMBL" id="SHG24178.1"/>
    </source>
</evidence>
<gene>
    <name evidence="2" type="ORF">SAMN05444351_1934</name>
</gene>